<dbReference type="PANTHER" id="PTHR11073:SF3">
    <property type="entry name" value="CALRETICULIN-3"/>
    <property type="match status" value="1"/>
</dbReference>
<dbReference type="InterPro" id="IPR009033">
    <property type="entry name" value="Calreticulin/calnexin_P_dom_sf"/>
</dbReference>
<keyword evidence="8" id="KW-0597">Phosphoprotein</keyword>
<evidence type="ECO:0000256" key="24">
    <source>
        <dbReference type="RuleBase" id="RU362126"/>
    </source>
</evidence>
<organism evidence="28 29">
    <name type="scientific">Echeneis naucrates</name>
    <name type="common">Live sharksucker</name>
    <dbReference type="NCBI Taxonomy" id="173247"/>
    <lineage>
        <taxon>Eukaryota</taxon>
        <taxon>Metazoa</taxon>
        <taxon>Chordata</taxon>
        <taxon>Craniata</taxon>
        <taxon>Vertebrata</taxon>
        <taxon>Euteleostomi</taxon>
        <taxon>Actinopterygii</taxon>
        <taxon>Neopterygii</taxon>
        <taxon>Teleostei</taxon>
        <taxon>Neoteleostei</taxon>
        <taxon>Acanthomorphata</taxon>
        <taxon>Carangaria</taxon>
        <taxon>Carangiformes</taxon>
        <taxon>Echeneidae</taxon>
        <taxon>Echeneis</taxon>
    </lineage>
</organism>
<feature type="region of interest" description="Disordered" evidence="25">
    <location>
        <begin position="502"/>
        <end position="567"/>
    </location>
</feature>
<keyword evidence="10" id="KW-0732">Signal</keyword>
<dbReference type="InterPro" id="IPR036353">
    <property type="entry name" value="XPC-bd_sf"/>
</dbReference>
<dbReference type="InterPro" id="IPR018124">
    <property type="entry name" value="Calret/calnex_CS"/>
</dbReference>
<evidence type="ECO:0000256" key="8">
    <source>
        <dbReference type="ARBA" id="ARBA00022553"/>
    </source>
</evidence>
<evidence type="ECO:0000256" key="20">
    <source>
        <dbReference type="ARBA" id="ARBA00023204"/>
    </source>
</evidence>
<feature type="domain" description="UBA" evidence="26">
    <location>
        <begin position="622"/>
        <end position="662"/>
    </location>
</feature>
<feature type="compositionally biased region" description="Pro residues" evidence="25">
    <location>
        <begin position="504"/>
        <end position="518"/>
    </location>
</feature>
<evidence type="ECO:0000313" key="28">
    <source>
        <dbReference type="Ensembl" id="ENSENLP00000002233.1"/>
    </source>
</evidence>
<dbReference type="PROSITE" id="PS50053">
    <property type="entry name" value="UBIQUITIN_2"/>
    <property type="match status" value="1"/>
</dbReference>
<evidence type="ECO:0000256" key="25">
    <source>
        <dbReference type="SAM" id="MobiDB-lite"/>
    </source>
</evidence>
<dbReference type="Pfam" id="PF00627">
    <property type="entry name" value="UBA"/>
    <property type="match status" value="2"/>
</dbReference>
<feature type="compositionally biased region" description="Low complexity" evidence="25">
    <location>
        <begin position="519"/>
        <end position="533"/>
    </location>
</feature>
<dbReference type="Pfam" id="PF00240">
    <property type="entry name" value="ubiquitin"/>
    <property type="match status" value="1"/>
</dbReference>
<dbReference type="CDD" id="cd17126">
    <property type="entry name" value="Ubl_HR23A"/>
    <property type="match status" value="1"/>
</dbReference>
<accession>A0A665T6H1</accession>
<evidence type="ECO:0000256" key="13">
    <source>
        <dbReference type="ARBA" id="ARBA00022763"/>
    </source>
</evidence>
<dbReference type="Gene3D" id="2.60.120.200">
    <property type="match status" value="2"/>
</dbReference>
<dbReference type="FunFam" id="2.10.250.10:FF:000002">
    <property type="entry name" value="Calreticulin"/>
    <property type="match status" value="1"/>
</dbReference>
<dbReference type="Pfam" id="PF00262">
    <property type="entry name" value="Calreticulin"/>
    <property type="match status" value="1"/>
</dbReference>
<keyword evidence="21" id="KW-0539">Nucleus</keyword>
<dbReference type="GO" id="GO:0005634">
    <property type="term" value="C:nucleus"/>
    <property type="evidence" value="ECO:0007669"/>
    <property type="project" value="UniProtKB-SubCell"/>
</dbReference>
<dbReference type="FunFam" id="1.10.10.540:FF:000001">
    <property type="entry name" value="UV excision repair protein RAD23 B"/>
    <property type="match status" value="1"/>
</dbReference>
<evidence type="ECO:0000256" key="19">
    <source>
        <dbReference type="ARBA" id="ARBA00023186"/>
    </source>
</evidence>
<evidence type="ECO:0000256" key="10">
    <source>
        <dbReference type="ARBA" id="ARBA00022729"/>
    </source>
</evidence>
<dbReference type="InterPro" id="IPR000626">
    <property type="entry name" value="Ubiquitin-like_dom"/>
</dbReference>
<dbReference type="PROSITE" id="PS00805">
    <property type="entry name" value="CALRETICULIN_REPEAT"/>
    <property type="match status" value="1"/>
</dbReference>
<dbReference type="SMART" id="SM00727">
    <property type="entry name" value="STI1"/>
    <property type="match status" value="1"/>
</dbReference>
<keyword evidence="18 23" id="KW-1015">Disulfide bond</keyword>
<dbReference type="GO" id="GO:0000502">
    <property type="term" value="C:proteasome complex"/>
    <property type="evidence" value="ECO:0007669"/>
    <property type="project" value="UniProtKB-KW"/>
</dbReference>
<feature type="region of interest" description="Disordered" evidence="25">
    <location>
        <begin position="256"/>
        <end position="297"/>
    </location>
</feature>
<protein>
    <recommendedName>
        <fullName evidence="7">Calreticulin</fullName>
    </recommendedName>
</protein>
<dbReference type="Gene3D" id="1.10.10.540">
    <property type="entry name" value="XPC-binding domain"/>
    <property type="match status" value="1"/>
</dbReference>
<dbReference type="CDD" id="cd14427">
    <property type="entry name" value="UBA2_HR23A"/>
    <property type="match status" value="1"/>
</dbReference>
<dbReference type="Gene3D" id="2.10.250.10">
    <property type="entry name" value="Calreticulin/calnexin, P domain"/>
    <property type="match status" value="1"/>
</dbReference>
<keyword evidence="14 24" id="KW-0256">Endoplasmic reticulum</keyword>
<dbReference type="SMART" id="SM00213">
    <property type="entry name" value="UBQ"/>
    <property type="match status" value="1"/>
</dbReference>
<dbReference type="GO" id="GO:0036503">
    <property type="term" value="P:ERAD pathway"/>
    <property type="evidence" value="ECO:0007669"/>
    <property type="project" value="TreeGrafter"/>
</dbReference>
<dbReference type="GO" id="GO:0009986">
    <property type="term" value="C:cell surface"/>
    <property type="evidence" value="ECO:0007669"/>
    <property type="project" value="UniProtKB-SubCell"/>
</dbReference>
<dbReference type="GO" id="GO:0043161">
    <property type="term" value="P:proteasome-mediated ubiquitin-dependent protein catabolic process"/>
    <property type="evidence" value="ECO:0007669"/>
    <property type="project" value="InterPro"/>
</dbReference>
<keyword evidence="11" id="KW-0430">Lectin</keyword>
<reference evidence="28" key="3">
    <citation type="submission" date="2025-09" db="UniProtKB">
        <authorList>
            <consortium name="Ensembl"/>
        </authorList>
    </citation>
    <scope>IDENTIFICATION</scope>
</reference>
<evidence type="ECO:0000256" key="14">
    <source>
        <dbReference type="ARBA" id="ARBA00022824"/>
    </source>
</evidence>
<dbReference type="AlphaFoldDB" id="A0A665T6H1"/>
<dbReference type="GO" id="GO:0006289">
    <property type="term" value="P:nucleotide-excision repair"/>
    <property type="evidence" value="ECO:0007669"/>
    <property type="project" value="InterPro"/>
</dbReference>
<evidence type="ECO:0000256" key="21">
    <source>
        <dbReference type="ARBA" id="ARBA00023242"/>
    </source>
</evidence>
<dbReference type="GO" id="GO:0060473">
    <property type="term" value="C:cortical granule"/>
    <property type="evidence" value="ECO:0007669"/>
    <property type="project" value="UniProtKB-SubCell"/>
</dbReference>
<dbReference type="GO" id="GO:0033018">
    <property type="term" value="C:sarcoplasmic reticulum lumen"/>
    <property type="evidence" value="ECO:0007669"/>
    <property type="project" value="UniProtKB-SubCell"/>
</dbReference>
<evidence type="ECO:0000259" key="27">
    <source>
        <dbReference type="PROSITE" id="PS50053"/>
    </source>
</evidence>
<dbReference type="InterPro" id="IPR041811">
    <property type="entry name" value="RAD23A/B_UBA1"/>
</dbReference>
<evidence type="ECO:0000256" key="3">
    <source>
        <dbReference type="ARBA" id="ARBA00004319"/>
    </source>
</evidence>
<keyword evidence="15" id="KW-0862">Zinc</keyword>
<feature type="region of interest" description="Disordered" evidence="25">
    <location>
        <begin position="671"/>
        <end position="709"/>
    </location>
</feature>
<evidence type="ECO:0000256" key="12">
    <source>
        <dbReference type="ARBA" id="ARBA00022737"/>
    </source>
</evidence>
<evidence type="ECO:0000259" key="26">
    <source>
        <dbReference type="PROSITE" id="PS50030"/>
    </source>
</evidence>
<keyword evidence="20" id="KW-0234">DNA repair</keyword>
<keyword evidence="17" id="KW-0647">Proteasome</keyword>
<evidence type="ECO:0000256" key="1">
    <source>
        <dbReference type="ARBA" id="ARBA00004123"/>
    </source>
</evidence>
<evidence type="ECO:0000256" key="9">
    <source>
        <dbReference type="ARBA" id="ARBA00022723"/>
    </source>
</evidence>
<dbReference type="GO" id="GO:0005789">
    <property type="term" value="C:endoplasmic reticulum membrane"/>
    <property type="evidence" value="ECO:0007669"/>
    <property type="project" value="TreeGrafter"/>
</dbReference>
<dbReference type="SUPFAM" id="SSF46934">
    <property type="entry name" value="UBA-like"/>
    <property type="match status" value="2"/>
</dbReference>
<dbReference type="PRINTS" id="PR00626">
    <property type="entry name" value="CALRETICULIN"/>
</dbReference>
<evidence type="ECO:0000313" key="29">
    <source>
        <dbReference type="Proteomes" id="UP000472264"/>
    </source>
</evidence>
<dbReference type="Pfam" id="PF09280">
    <property type="entry name" value="XPC-binding"/>
    <property type="match status" value="1"/>
</dbReference>
<dbReference type="SUPFAM" id="SSF101238">
    <property type="entry name" value="XPC-binding domain"/>
    <property type="match status" value="1"/>
</dbReference>
<dbReference type="PROSITE" id="PS00803">
    <property type="entry name" value="CALRETICULIN_1"/>
    <property type="match status" value="1"/>
</dbReference>
<keyword evidence="13" id="KW-0227">DNA damage</keyword>
<dbReference type="InterPro" id="IPR015360">
    <property type="entry name" value="XPC-bd"/>
</dbReference>
<dbReference type="GO" id="GO:0006457">
    <property type="term" value="P:protein folding"/>
    <property type="evidence" value="ECO:0007669"/>
    <property type="project" value="InterPro"/>
</dbReference>
<evidence type="ECO:0000256" key="11">
    <source>
        <dbReference type="ARBA" id="ARBA00022734"/>
    </source>
</evidence>
<dbReference type="SMART" id="SM00165">
    <property type="entry name" value="UBA"/>
    <property type="match status" value="2"/>
</dbReference>
<evidence type="ECO:0000256" key="23">
    <source>
        <dbReference type="PIRSR" id="PIRSR601580-3"/>
    </source>
</evidence>
<reference evidence="28" key="2">
    <citation type="submission" date="2025-08" db="UniProtKB">
        <authorList>
            <consortium name="Ensembl"/>
        </authorList>
    </citation>
    <scope>IDENTIFICATION</scope>
</reference>
<feature type="compositionally biased region" description="Pro residues" evidence="25">
    <location>
        <begin position="534"/>
        <end position="547"/>
    </location>
</feature>
<dbReference type="FunFam" id="1.10.8.10:FF:000003">
    <property type="entry name" value="UV excision repair protein RAD23 homolog"/>
    <property type="match status" value="1"/>
</dbReference>
<dbReference type="InterPro" id="IPR006636">
    <property type="entry name" value="STI1_HS-bd"/>
</dbReference>
<dbReference type="NCBIfam" id="TIGR00601">
    <property type="entry name" value="rad23"/>
    <property type="match status" value="1"/>
</dbReference>
<evidence type="ECO:0000256" key="4">
    <source>
        <dbReference type="ARBA" id="ARBA00004564"/>
    </source>
</evidence>
<dbReference type="PANTHER" id="PTHR11073">
    <property type="entry name" value="CALRETICULIN AND CALNEXIN"/>
    <property type="match status" value="1"/>
</dbReference>
<dbReference type="SUPFAM" id="SSF49899">
    <property type="entry name" value="Concanavalin A-like lectins/glucanases"/>
    <property type="match status" value="1"/>
</dbReference>
<dbReference type="InterPro" id="IPR001580">
    <property type="entry name" value="Calret/calnex"/>
</dbReference>
<dbReference type="SUPFAM" id="SSF54236">
    <property type="entry name" value="Ubiquitin-like"/>
    <property type="match status" value="1"/>
</dbReference>
<proteinExistence type="inferred from homology"/>
<dbReference type="InterPro" id="IPR029071">
    <property type="entry name" value="Ubiquitin-like_domsf"/>
</dbReference>
<dbReference type="SUPFAM" id="SSF63887">
    <property type="entry name" value="P-domain of calnexin/calreticulin"/>
    <property type="match status" value="1"/>
</dbReference>
<dbReference type="GO" id="GO:0003684">
    <property type="term" value="F:damaged DNA binding"/>
    <property type="evidence" value="ECO:0007669"/>
    <property type="project" value="InterPro"/>
</dbReference>
<evidence type="ECO:0000256" key="2">
    <source>
        <dbReference type="ARBA" id="ARBA00004241"/>
    </source>
</evidence>
<reference evidence="28" key="1">
    <citation type="submission" date="2021-04" db="EMBL/GenBank/DDBJ databases">
        <authorList>
            <consortium name="Wellcome Sanger Institute Data Sharing"/>
        </authorList>
    </citation>
    <scope>NUCLEOTIDE SEQUENCE [LARGE SCALE GENOMIC DNA]</scope>
</reference>
<dbReference type="InterPro" id="IPR015940">
    <property type="entry name" value="UBA"/>
</dbReference>
<dbReference type="InterPro" id="IPR004806">
    <property type="entry name" value="Rad23"/>
</dbReference>
<dbReference type="FunFam" id="1.10.8.10:FF:000002">
    <property type="entry name" value="UV excision repair protein RAD23 homolog"/>
    <property type="match status" value="1"/>
</dbReference>
<keyword evidence="9" id="KW-0479">Metal-binding</keyword>
<dbReference type="GO" id="GO:0051082">
    <property type="term" value="F:unfolded protein binding"/>
    <property type="evidence" value="ECO:0007669"/>
    <property type="project" value="InterPro"/>
</dbReference>
<keyword evidence="16" id="KW-0106">Calcium</keyword>
<dbReference type="CDD" id="cd14377">
    <property type="entry name" value="UBA1_Rad23"/>
    <property type="match status" value="1"/>
</dbReference>
<feature type="compositionally biased region" description="Low complexity" evidence="25">
    <location>
        <begin position="681"/>
        <end position="700"/>
    </location>
</feature>
<comment type="similarity">
    <text evidence="5">Belongs to the RAD23 family.</text>
</comment>
<evidence type="ECO:0000256" key="15">
    <source>
        <dbReference type="ARBA" id="ARBA00022833"/>
    </source>
</evidence>
<evidence type="ECO:0000256" key="6">
    <source>
        <dbReference type="ARBA" id="ARBA00010983"/>
    </source>
</evidence>
<dbReference type="Gene3D" id="3.10.20.90">
    <property type="entry name" value="Phosphatidylinositol 3-kinase Catalytic Subunit, Chain A, domain 1"/>
    <property type="match status" value="1"/>
</dbReference>
<dbReference type="InterPro" id="IPR009060">
    <property type="entry name" value="UBA-like_sf"/>
</dbReference>
<evidence type="ECO:0000256" key="16">
    <source>
        <dbReference type="ARBA" id="ARBA00022837"/>
    </source>
</evidence>
<evidence type="ECO:0000256" key="5">
    <source>
        <dbReference type="ARBA" id="ARBA00009878"/>
    </source>
</evidence>
<dbReference type="GO" id="GO:0030246">
    <property type="term" value="F:carbohydrate binding"/>
    <property type="evidence" value="ECO:0007669"/>
    <property type="project" value="UniProtKB-KW"/>
</dbReference>
<comment type="subcellular location">
    <subcellularLocation>
        <location evidence="2">Cell surface</location>
    </subcellularLocation>
    <subcellularLocation>
        <location evidence="22">Cytoplasmic vesicle</location>
        <location evidence="22">Secretory vesicle</location>
        <location evidence="22">Cortical granule</location>
    </subcellularLocation>
    <subcellularLocation>
        <location evidence="3">Endoplasmic reticulum lumen</location>
    </subcellularLocation>
    <subcellularLocation>
        <location evidence="1">Nucleus</location>
    </subcellularLocation>
    <subcellularLocation>
        <location evidence="4">Sarcoplasmic reticulum lumen</location>
    </subcellularLocation>
</comment>
<dbReference type="FunFam" id="2.60.120.200:FF:000122">
    <property type="entry name" value="Calreticulin 3"/>
    <property type="match status" value="1"/>
</dbReference>
<name>A0A665T6H1_ECHNA</name>
<sequence length="834" mass="92340">WIHNDCACSRSSCRTEADDMKLPAVTLVLIASIAVTADGAVRFQEQFLDGECFLFRNFTNTVKEETGWNVRWTGCVTVSDLPAECDSCVPDGWKSRWLESKHKSDYGQWKLSAGKFYGDAEADKGLQTSQDARFYALSARFEPFSNEGKPLVVQFTVKHEQKIDCGGGYVKIFPSDLDQSDVHGESQYYIMFGPDICGYSTKKVHVIFNYKGQNHLIKKDIKCKDDELTHLYTLILNPDQSYEVKIDNEKVESGTLEDDWDMLPPKKIKDPEAKKPSDWDDRAKIDDPSDTKPERFGKSFDCKYAVFQDWDQPETIPDPDAKKPDDWDEDMDGEWEPAMITNPEYKGEWKPKQIDNPDYKGNWVHPEIDNPEYTHDATMYKFDNIGVLGLDLWQVKSGTIFDNFLITDDVKEAEEFGTKTWGATKMLTITLKTLQQQTFKIEINPEVTVKSLKEKIEEDRGKDAFPVAGQKLIYAGKILNDDTTLKEYKIDEKNFVVVMVTKPKPAPPPQSAPQPTPEPAADSAPLSDSAAAPTAPPAQVPSTPSPSAPTSAPQSVPPSVAPSSVPENAVSASVEASPAALDSSTALDLVSSAAPTAAPAPAAAVATEPVQTAVAAADLTGPAYENLVSEIMSMGYERDQVVSALRASYNNPDRAVEYLLMGIPAEASDLPRQEPARQSDQSNPPQSAVQQPQQPPAASNRSVSTGNPLEFLRNQPQFQQMRQIIQQNPALLPALLQQLGRDNPQLLQQITQHQERFVQMLNEPRGGDTGGEGAEAQGSPHTNYIQVTPQEKEAIERLKALGFPEGLVIQAYFACEKNENLAANFLLQQTWDDE</sequence>
<feature type="domain" description="Ubiquitin-like" evidence="27">
    <location>
        <begin position="427"/>
        <end position="505"/>
    </location>
</feature>
<dbReference type="PROSITE" id="PS00804">
    <property type="entry name" value="CALRETICULIN_2"/>
    <property type="match status" value="1"/>
</dbReference>
<gene>
    <name evidence="28" type="primary">rad23ab</name>
</gene>
<feature type="domain" description="UBA" evidence="26">
    <location>
        <begin position="789"/>
        <end position="829"/>
    </location>
</feature>
<keyword evidence="19 24" id="KW-0143">Chaperone</keyword>
<evidence type="ECO:0000256" key="18">
    <source>
        <dbReference type="ARBA" id="ARBA00023157"/>
    </source>
</evidence>
<evidence type="ECO:0000256" key="22">
    <source>
        <dbReference type="ARBA" id="ARBA00037865"/>
    </source>
</evidence>
<dbReference type="Gene3D" id="1.10.8.10">
    <property type="entry name" value="DNA helicase RuvA subunit, C-terminal domain"/>
    <property type="match status" value="2"/>
</dbReference>
<keyword evidence="29" id="KW-1185">Reference proteome</keyword>
<evidence type="ECO:0000256" key="7">
    <source>
        <dbReference type="ARBA" id="ARBA00015837"/>
    </source>
</evidence>
<dbReference type="InterPro" id="IPR013320">
    <property type="entry name" value="ConA-like_dom_sf"/>
</dbReference>
<dbReference type="GO" id="GO:0005509">
    <property type="term" value="F:calcium ion binding"/>
    <property type="evidence" value="ECO:0007669"/>
    <property type="project" value="InterPro"/>
</dbReference>
<feature type="compositionally biased region" description="Basic and acidic residues" evidence="25">
    <location>
        <begin position="267"/>
        <end position="297"/>
    </location>
</feature>
<dbReference type="Ensembl" id="ENSENLT00000002408.1">
    <property type="protein sequence ID" value="ENSENLP00000002233.1"/>
    <property type="gene ID" value="ENSENLG00000001176.1"/>
</dbReference>
<feature type="disulfide bond" evidence="23">
    <location>
        <begin position="165"/>
        <end position="197"/>
    </location>
</feature>
<dbReference type="Proteomes" id="UP000472264">
    <property type="component" value="Chromosome 4"/>
</dbReference>
<comment type="similarity">
    <text evidence="6 24">Belongs to the calreticulin family.</text>
</comment>
<dbReference type="FunFam" id="3.10.20.90:FF:000053">
    <property type="entry name" value="UV excision repair protein RAD23 homolog A"/>
    <property type="match status" value="1"/>
</dbReference>
<dbReference type="InParanoid" id="A0A665T6H1"/>
<keyword evidence="12" id="KW-0677">Repeat</keyword>
<evidence type="ECO:0000256" key="17">
    <source>
        <dbReference type="ARBA" id="ARBA00022942"/>
    </source>
</evidence>
<dbReference type="PROSITE" id="PS50030">
    <property type="entry name" value="UBA"/>
    <property type="match status" value="2"/>
</dbReference>